<keyword evidence="3" id="KW-1185">Reference proteome</keyword>
<organism evidence="2 3">
    <name type="scientific">Ilex paraguariensis</name>
    <name type="common">yerba mate</name>
    <dbReference type="NCBI Taxonomy" id="185542"/>
    <lineage>
        <taxon>Eukaryota</taxon>
        <taxon>Viridiplantae</taxon>
        <taxon>Streptophyta</taxon>
        <taxon>Embryophyta</taxon>
        <taxon>Tracheophyta</taxon>
        <taxon>Spermatophyta</taxon>
        <taxon>Magnoliopsida</taxon>
        <taxon>eudicotyledons</taxon>
        <taxon>Gunneridae</taxon>
        <taxon>Pentapetalae</taxon>
        <taxon>asterids</taxon>
        <taxon>campanulids</taxon>
        <taxon>Aquifoliales</taxon>
        <taxon>Aquifoliaceae</taxon>
        <taxon>Ilex</taxon>
    </lineage>
</organism>
<dbReference type="Proteomes" id="UP001642360">
    <property type="component" value="Unassembled WGS sequence"/>
</dbReference>
<evidence type="ECO:0000256" key="1">
    <source>
        <dbReference type="SAM" id="MobiDB-lite"/>
    </source>
</evidence>
<evidence type="ECO:0000313" key="2">
    <source>
        <dbReference type="EMBL" id="CAK9185164.1"/>
    </source>
</evidence>
<dbReference type="AlphaFoldDB" id="A0ABC8UWT6"/>
<evidence type="ECO:0000313" key="3">
    <source>
        <dbReference type="Proteomes" id="UP001642360"/>
    </source>
</evidence>
<proteinExistence type="predicted"/>
<gene>
    <name evidence="2" type="ORF">ILEXP_LOCUS55540</name>
</gene>
<name>A0ABC8UWT6_9AQUA</name>
<sequence length="117" mass="12943">MTGILMDSSSPPCLSPLLPIATHTPETHVHNSSPIELSHASRPIIESHTNEGNNELPESPNNTGSPETFPPQEPHMSDKQHITAQLRVIETLESFHQIPIPSAPWITRWSLGPNYGW</sequence>
<dbReference type="EMBL" id="CAUOFW020009202">
    <property type="protein sequence ID" value="CAK9185164.1"/>
    <property type="molecule type" value="Genomic_DNA"/>
</dbReference>
<comment type="caution">
    <text evidence="2">The sequence shown here is derived from an EMBL/GenBank/DDBJ whole genome shotgun (WGS) entry which is preliminary data.</text>
</comment>
<protein>
    <submittedName>
        <fullName evidence="2">Uncharacterized protein</fullName>
    </submittedName>
</protein>
<feature type="region of interest" description="Disordered" evidence="1">
    <location>
        <begin position="24"/>
        <end position="80"/>
    </location>
</feature>
<accession>A0ABC8UWT6</accession>
<reference evidence="2 3" key="1">
    <citation type="submission" date="2024-02" db="EMBL/GenBank/DDBJ databases">
        <authorList>
            <person name="Vignale AGUSTIN F."/>
            <person name="Sosa J E."/>
            <person name="Modenutti C."/>
        </authorList>
    </citation>
    <scope>NUCLEOTIDE SEQUENCE [LARGE SCALE GENOMIC DNA]</scope>
</reference>